<sequence>MANSLGSTDGSAAKIEPGLVEATVEAPSEGKLQSSEESGGCTPGDTADAFDDSGNNGKHFPGQEDTRLGVVQEPGAHDTDFPNKPKMGDPEIEEQTTAKIQEEEQVQCSEKCALKNPMIDDAAFIEGSLLANGKCDGDGNGTERNRKREETKEKKEKKPKRRGGRAGKNKDILNFTSNEKNENRLQYSRKEMEALRFQELEDQKKKWVEVYCGLGQQVAQEYDGLVDLAKLHQKHGVPSVDFDPRPQFLKSANLGAFLGAIVPEKIHHFVIMLFHKLDCECMMEVCEDRLKFADNQAENLNTLDPASASPITDEIDCSLMEGEYSQDDDSDEDYSSIQKPAFFVKGEPDFDSGPPQDGLEYLRRVRNSSSSSVFLLDLLLEDIFERRHIILVKWFRPHKFDMRSSHLLGLLSETNVGQIIGVRHFKLDISLLGTNTNEEDVLQTVVLSWWEAARIPKVTVAKVNIIKEQSSYMPQVPDIMMCPVHLLPLKQWEDSFLDDFSELRLAFMRLALQGSNEESSIKSQSVQVEDILVQMLESASFEKFDTSKDDSSSSEASCKLETNDTKVDPHSSQKSSFISDPPTLSMILKMDSAARTSTLKRRISSIEKMSTLPLNDSLWLFALCAAVDCPLDADTSAALRSLLRKCASLRAAKTEVDDEVIFLNILVTISGRYFGQLEK</sequence>
<dbReference type="GO" id="GO:0000387">
    <property type="term" value="P:spliceosomal snRNP assembly"/>
    <property type="evidence" value="ECO:0007669"/>
    <property type="project" value="InterPro"/>
</dbReference>
<evidence type="ECO:0000313" key="4">
    <source>
        <dbReference type="Proteomes" id="UP001289374"/>
    </source>
</evidence>
<evidence type="ECO:0000256" key="1">
    <source>
        <dbReference type="ARBA" id="ARBA00025758"/>
    </source>
</evidence>
<feature type="region of interest" description="Disordered" evidence="2">
    <location>
        <begin position="545"/>
        <end position="577"/>
    </location>
</feature>
<feature type="compositionally biased region" description="Basic and acidic residues" evidence="2">
    <location>
        <begin position="75"/>
        <end position="89"/>
    </location>
</feature>
<feature type="region of interest" description="Disordered" evidence="2">
    <location>
        <begin position="130"/>
        <end position="180"/>
    </location>
</feature>
<dbReference type="InterPro" id="IPR035426">
    <property type="entry name" value="Gemin2/Brr1"/>
</dbReference>
<name>A0AAE1X2S5_9LAMI</name>
<feature type="compositionally biased region" description="Polar residues" evidence="2">
    <location>
        <begin position="1"/>
        <end position="10"/>
    </location>
</feature>
<feature type="compositionally biased region" description="Basic and acidic residues" evidence="2">
    <location>
        <begin position="561"/>
        <end position="571"/>
    </location>
</feature>
<reference evidence="3" key="1">
    <citation type="submission" date="2020-06" db="EMBL/GenBank/DDBJ databases">
        <authorList>
            <person name="Li T."/>
            <person name="Hu X."/>
            <person name="Zhang T."/>
            <person name="Song X."/>
            <person name="Zhang H."/>
            <person name="Dai N."/>
            <person name="Sheng W."/>
            <person name="Hou X."/>
            <person name="Wei L."/>
        </authorList>
    </citation>
    <scope>NUCLEOTIDE SEQUENCE</scope>
    <source>
        <strain evidence="3">K16</strain>
        <tissue evidence="3">Leaf</tissue>
    </source>
</reference>
<dbReference type="AlphaFoldDB" id="A0AAE1X2S5"/>
<dbReference type="GO" id="GO:0032797">
    <property type="term" value="C:SMN complex"/>
    <property type="evidence" value="ECO:0007669"/>
    <property type="project" value="TreeGrafter"/>
</dbReference>
<dbReference type="Pfam" id="PF04938">
    <property type="entry name" value="SIP1"/>
    <property type="match status" value="1"/>
</dbReference>
<dbReference type="PANTHER" id="PTHR12794">
    <property type="entry name" value="GEMIN2"/>
    <property type="match status" value="1"/>
</dbReference>
<proteinExistence type="inferred from homology"/>
<protein>
    <submittedName>
        <fullName evidence="3">Uncharacterized protein</fullName>
    </submittedName>
</protein>
<feature type="compositionally biased region" description="Basic and acidic residues" evidence="2">
    <location>
        <begin position="135"/>
        <end position="156"/>
    </location>
</feature>
<dbReference type="EMBL" id="JACGWL010000004">
    <property type="protein sequence ID" value="KAK4404096.1"/>
    <property type="molecule type" value="Genomic_DNA"/>
</dbReference>
<keyword evidence="4" id="KW-1185">Reference proteome</keyword>
<organism evidence="3 4">
    <name type="scientific">Sesamum angolense</name>
    <dbReference type="NCBI Taxonomy" id="2727404"/>
    <lineage>
        <taxon>Eukaryota</taxon>
        <taxon>Viridiplantae</taxon>
        <taxon>Streptophyta</taxon>
        <taxon>Embryophyta</taxon>
        <taxon>Tracheophyta</taxon>
        <taxon>Spermatophyta</taxon>
        <taxon>Magnoliopsida</taxon>
        <taxon>eudicotyledons</taxon>
        <taxon>Gunneridae</taxon>
        <taxon>Pentapetalae</taxon>
        <taxon>asterids</taxon>
        <taxon>lamiids</taxon>
        <taxon>Lamiales</taxon>
        <taxon>Pedaliaceae</taxon>
        <taxon>Sesamum</taxon>
    </lineage>
</organism>
<comment type="caution">
    <text evidence="3">The sequence shown here is derived from an EMBL/GenBank/DDBJ whole genome shotgun (WGS) entry which is preliminary data.</text>
</comment>
<dbReference type="GO" id="GO:0005634">
    <property type="term" value="C:nucleus"/>
    <property type="evidence" value="ECO:0007669"/>
    <property type="project" value="TreeGrafter"/>
</dbReference>
<accession>A0AAE1X2S5</accession>
<evidence type="ECO:0000256" key="2">
    <source>
        <dbReference type="SAM" id="MobiDB-lite"/>
    </source>
</evidence>
<feature type="compositionally biased region" description="Basic residues" evidence="2">
    <location>
        <begin position="157"/>
        <end position="167"/>
    </location>
</feature>
<feature type="region of interest" description="Disordered" evidence="2">
    <location>
        <begin position="1"/>
        <end position="103"/>
    </location>
</feature>
<gene>
    <name evidence="3" type="ORF">Sango_0778200</name>
</gene>
<reference evidence="3" key="2">
    <citation type="journal article" date="2024" name="Plant">
        <title>Genomic evolution and insights into agronomic trait innovations of Sesamum species.</title>
        <authorList>
            <person name="Miao H."/>
            <person name="Wang L."/>
            <person name="Qu L."/>
            <person name="Liu H."/>
            <person name="Sun Y."/>
            <person name="Le M."/>
            <person name="Wang Q."/>
            <person name="Wei S."/>
            <person name="Zheng Y."/>
            <person name="Lin W."/>
            <person name="Duan Y."/>
            <person name="Cao H."/>
            <person name="Xiong S."/>
            <person name="Wang X."/>
            <person name="Wei L."/>
            <person name="Li C."/>
            <person name="Ma Q."/>
            <person name="Ju M."/>
            <person name="Zhao R."/>
            <person name="Li G."/>
            <person name="Mu C."/>
            <person name="Tian Q."/>
            <person name="Mei H."/>
            <person name="Zhang T."/>
            <person name="Gao T."/>
            <person name="Zhang H."/>
        </authorList>
    </citation>
    <scope>NUCLEOTIDE SEQUENCE</scope>
    <source>
        <strain evidence="3">K16</strain>
    </source>
</reference>
<comment type="similarity">
    <text evidence="1">Belongs to the gemin-2 family.</text>
</comment>
<dbReference type="Gene3D" id="1.20.58.1070">
    <property type="match status" value="1"/>
</dbReference>
<evidence type="ECO:0000313" key="3">
    <source>
        <dbReference type="EMBL" id="KAK4404096.1"/>
    </source>
</evidence>
<dbReference type="Proteomes" id="UP001289374">
    <property type="component" value="Unassembled WGS sequence"/>
</dbReference>
<dbReference type="PANTHER" id="PTHR12794:SF0">
    <property type="entry name" value="GEM-ASSOCIATED PROTEIN 2"/>
    <property type="match status" value="1"/>
</dbReference>